<dbReference type="InterPro" id="IPR010982">
    <property type="entry name" value="Lambda_DNA-bd_dom_sf"/>
</dbReference>
<gene>
    <name evidence="2" type="ORF">ACFY3B_04710</name>
</gene>
<organism evidence="2 3">
    <name type="scientific">Micromonospora parva</name>
    <dbReference type="NCBI Taxonomy" id="1464048"/>
    <lineage>
        <taxon>Bacteria</taxon>
        <taxon>Bacillati</taxon>
        <taxon>Actinomycetota</taxon>
        <taxon>Actinomycetes</taxon>
        <taxon>Micromonosporales</taxon>
        <taxon>Micromonosporaceae</taxon>
        <taxon>Micromonospora</taxon>
    </lineage>
</organism>
<dbReference type="InterPro" id="IPR011990">
    <property type="entry name" value="TPR-like_helical_dom_sf"/>
</dbReference>
<sequence>MAQVPRRLTPHRSVLHGYGAALRQWRECRGLSQRALGRLVHVSGDLIGKVEKAERWPSARLVESCEAALQTGGELVAFLSDLERERRLTGVGYRFAGGADGQLGVVMNHSEETDLLRSWHEQLASLATAGNRTGYAGMASTAHAQISAAATIGRRSSSTDRRNVLIAQAMWAEFLSWIDEQSDAAEADAWLRRAQQHAVEANAPALASYVLMRQSQRALERFDPRQAAALAQQALDEVRLPGRIRALLLVRQAQAFAMGGDQISCVASIDEAHRVAGRADWDSELPIDVGVHCNPVYVTAHEAQCRLLLGQPAAAADLYEQLLQDWPSQWRVDEALWRSALSTAYVNSGNVERAATEATNALTLAAGTSSGRALRWLNPTAVALRQQPGVPEAVAFVLAYRQATLEACNH</sequence>
<proteinExistence type="predicted"/>
<feature type="domain" description="HTH cro/C1-type" evidence="1">
    <location>
        <begin position="22"/>
        <end position="75"/>
    </location>
</feature>
<dbReference type="PROSITE" id="PS50943">
    <property type="entry name" value="HTH_CROC1"/>
    <property type="match status" value="1"/>
</dbReference>
<dbReference type="EMBL" id="JBIAZM010000002">
    <property type="protein sequence ID" value="MFF5198892.1"/>
    <property type="molecule type" value="Genomic_DNA"/>
</dbReference>
<dbReference type="SUPFAM" id="SSF48452">
    <property type="entry name" value="TPR-like"/>
    <property type="match status" value="1"/>
</dbReference>
<dbReference type="CDD" id="cd00093">
    <property type="entry name" value="HTH_XRE"/>
    <property type="match status" value="1"/>
</dbReference>
<dbReference type="RefSeq" id="WP_387218118.1">
    <property type="nucleotide sequence ID" value="NZ_JBIAZM010000002.1"/>
</dbReference>
<evidence type="ECO:0000313" key="2">
    <source>
        <dbReference type="EMBL" id="MFF5198892.1"/>
    </source>
</evidence>
<evidence type="ECO:0000313" key="3">
    <source>
        <dbReference type="Proteomes" id="UP001602287"/>
    </source>
</evidence>
<name>A0ABW6VPT3_9ACTN</name>
<reference evidence="2 3" key="1">
    <citation type="submission" date="2024-10" db="EMBL/GenBank/DDBJ databases">
        <title>The Natural Products Discovery Center: Release of the First 8490 Sequenced Strains for Exploring Actinobacteria Biosynthetic Diversity.</title>
        <authorList>
            <person name="Kalkreuter E."/>
            <person name="Kautsar S.A."/>
            <person name="Yang D."/>
            <person name="Bader C.D."/>
            <person name="Teijaro C.N."/>
            <person name="Fluegel L."/>
            <person name="Davis C.M."/>
            <person name="Simpson J.R."/>
            <person name="Lauterbach L."/>
            <person name="Steele A.D."/>
            <person name="Gui C."/>
            <person name="Meng S."/>
            <person name="Li G."/>
            <person name="Viehrig K."/>
            <person name="Ye F."/>
            <person name="Su P."/>
            <person name="Kiefer A.F."/>
            <person name="Nichols A."/>
            <person name="Cepeda A.J."/>
            <person name="Yan W."/>
            <person name="Fan B."/>
            <person name="Jiang Y."/>
            <person name="Adhikari A."/>
            <person name="Zheng C.-J."/>
            <person name="Schuster L."/>
            <person name="Cowan T.M."/>
            <person name="Smanski M.J."/>
            <person name="Chevrette M.G."/>
            <person name="De Carvalho L.P.S."/>
            <person name="Shen B."/>
        </authorList>
    </citation>
    <scope>NUCLEOTIDE SEQUENCE [LARGE SCALE GENOMIC DNA]</scope>
    <source>
        <strain evidence="2 3">NPDC000140</strain>
    </source>
</reference>
<accession>A0ABW6VPT3</accession>
<comment type="caution">
    <text evidence="2">The sequence shown here is derived from an EMBL/GenBank/DDBJ whole genome shotgun (WGS) entry which is preliminary data.</text>
</comment>
<dbReference type="InterPro" id="IPR001387">
    <property type="entry name" value="Cro/C1-type_HTH"/>
</dbReference>
<dbReference type="SUPFAM" id="SSF47413">
    <property type="entry name" value="lambda repressor-like DNA-binding domains"/>
    <property type="match status" value="1"/>
</dbReference>
<dbReference type="Pfam" id="PF13560">
    <property type="entry name" value="HTH_31"/>
    <property type="match status" value="1"/>
</dbReference>
<dbReference type="Gene3D" id="1.10.260.40">
    <property type="entry name" value="lambda repressor-like DNA-binding domains"/>
    <property type="match status" value="1"/>
</dbReference>
<protein>
    <submittedName>
        <fullName evidence="2">Helix-turn-helix domain-containing protein</fullName>
    </submittedName>
</protein>
<keyword evidence="3" id="KW-1185">Reference proteome</keyword>
<dbReference type="Proteomes" id="UP001602287">
    <property type="component" value="Unassembled WGS sequence"/>
</dbReference>
<dbReference type="SMART" id="SM00530">
    <property type="entry name" value="HTH_XRE"/>
    <property type="match status" value="1"/>
</dbReference>
<evidence type="ECO:0000259" key="1">
    <source>
        <dbReference type="PROSITE" id="PS50943"/>
    </source>
</evidence>